<evidence type="ECO:0000313" key="1">
    <source>
        <dbReference type="EMBL" id="EXK80976.1"/>
    </source>
</evidence>
<protein>
    <submittedName>
        <fullName evidence="1">Uncharacterized protein</fullName>
    </submittedName>
</protein>
<accession>X0BGN1</accession>
<dbReference type="Proteomes" id="UP000030663">
    <property type="component" value="Unassembled WGS sequence"/>
</dbReference>
<name>X0BGN1_FUSOX</name>
<organism evidence="1 2">
    <name type="scientific">Fusarium oxysporum f. sp. raphani 54005</name>
    <dbReference type="NCBI Taxonomy" id="1089458"/>
    <lineage>
        <taxon>Eukaryota</taxon>
        <taxon>Fungi</taxon>
        <taxon>Dikarya</taxon>
        <taxon>Ascomycota</taxon>
        <taxon>Pezizomycotina</taxon>
        <taxon>Sordariomycetes</taxon>
        <taxon>Hypocreomycetidae</taxon>
        <taxon>Hypocreales</taxon>
        <taxon>Nectriaceae</taxon>
        <taxon>Fusarium</taxon>
        <taxon>Fusarium oxysporum species complex</taxon>
    </lineage>
</organism>
<proteinExistence type="predicted"/>
<sequence>MQQSLGWTTPFRPRLLKTSFEPQLAFYETRQHFNGGVDCIRPTAGGTMSQDLLEPPDCIMLVWVGFHGLQEI</sequence>
<gene>
    <name evidence="1" type="ORF">FOQG_14586</name>
</gene>
<keyword evidence="2" id="KW-1185">Reference proteome</keyword>
<dbReference type="HOGENOM" id="CLU_2722352_0_0_1"/>
<dbReference type="AlphaFoldDB" id="X0BGN1"/>
<evidence type="ECO:0000313" key="2">
    <source>
        <dbReference type="Proteomes" id="UP000030663"/>
    </source>
</evidence>
<reference evidence="1 2" key="1">
    <citation type="submission" date="2011-11" db="EMBL/GenBank/DDBJ databases">
        <title>The Genome Sequence of Fusarium oxysporum PHW815.</title>
        <authorList>
            <consortium name="The Broad Institute Genome Sequencing Platform"/>
            <person name="Ma L.-J."/>
            <person name="Gale L.R."/>
            <person name="Schwartz D.C."/>
            <person name="Zhou S."/>
            <person name="Corby-Kistler H."/>
            <person name="Young S.K."/>
            <person name="Zeng Q."/>
            <person name="Gargeya S."/>
            <person name="Fitzgerald M."/>
            <person name="Haas B."/>
            <person name="Abouelleil A."/>
            <person name="Alvarado L."/>
            <person name="Arachchi H.M."/>
            <person name="Berlin A."/>
            <person name="Brown A."/>
            <person name="Chapman S.B."/>
            <person name="Chen Z."/>
            <person name="Dunbar C."/>
            <person name="Freedman E."/>
            <person name="Gearin G."/>
            <person name="Goldberg J."/>
            <person name="Griggs A."/>
            <person name="Gujja S."/>
            <person name="Heiman D."/>
            <person name="Howarth C."/>
            <person name="Larson L."/>
            <person name="Lui A."/>
            <person name="MacDonald P.J.P."/>
            <person name="Montmayeur A."/>
            <person name="Murphy C."/>
            <person name="Neiman D."/>
            <person name="Pearson M."/>
            <person name="Priest M."/>
            <person name="Roberts A."/>
            <person name="Saif S."/>
            <person name="Shea T."/>
            <person name="Shenoy N."/>
            <person name="Sisk P."/>
            <person name="Stolte C."/>
            <person name="Sykes S."/>
            <person name="Wortman J."/>
            <person name="Nusbaum C."/>
            <person name="Birren B."/>
        </authorList>
    </citation>
    <scope>NUCLEOTIDE SEQUENCE [LARGE SCALE GENOMIC DNA]</scope>
    <source>
        <strain evidence="1 2">54005</strain>
    </source>
</reference>
<dbReference type="EMBL" id="JH658432">
    <property type="protein sequence ID" value="EXK80976.1"/>
    <property type="molecule type" value="Genomic_DNA"/>
</dbReference>